<protein>
    <submittedName>
        <fullName evidence="1">Uncharacterized protein</fullName>
    </submittedName>
</protein>
<sequence>MYLLTRDPQLYCDDCLVPLTVRHLIVKCPSLTDLRHRYLYRCRGIEIAVSIISQRSLDQSAWPKAMTFLAGCPVQGKILFTSLLHSRYHNHFHIYTDISRSTNPLSVGAAIYIPTSLPNPQEADEMMELKEDVFKFQVTSWLRSTQDTPWNLGHPVNPPENPPTPTRSPVPILSAGCNRWHSPGPVGGILHQRKPAYFDGKATWEVYQAQFELIAASQDWSDLDRVMKLVASLLGPALEVLAHHTPVECASYDAVVRALQRRFFEVQLVDVYRARLKGQFRQREEALPILAQDIEASAPEEMVTVLAAARVETPETRYVPTSRRLEDLEVAQDVRCYRGAAVKSSIGASEQQETAMADIATGSHCLCEPDFLHCVRAELKAGA</sequence>
<evidence type="ECO:0000313" key="1">
    <source>
        <dbReference type="EMBL" id="MPC36623.1"/>
    </source>
</evidence>
<dbReference type="PANTHER" id="PTHR45823">
    <property type="entry name" value="T-SNARE COILED-COIL HOMOLOGY DOMAIN-CONTAINING PROTEIN"/>
    <property type="match status" value="1"/>
</dbReference>
<gene>
    <name evidence="1" type="ORF">E2C01_030088</name>
</gene>
<name>A0A5B7EUS7_PORTR</name>
<keyword evidence="2" id="KW-1185">Reference proteome</keyword>
<dbReference type="Proteomes" id="UP000324222">
    <property type="component" value="Unassembled WGS sequence"/>
</dbReference>
<comment type="caution">
    <text evidence="1">The sequence shown here is derived from an EMBL/GenBank/DDBJ whole genome shotgun (WGS) entry which is preliminary data.</text>
</comment>
<dbReference type="AlphaFoldDB" id="A0A5B7EUS7"/>
<proteinExistence type="predicted"/>
<evidence type="ECO:0000313" key="2">
    <source>
        <dbReference type="Proteomes" id="UP000324222"/>
    </source>
</evidence>
<organism evidence="1 2">
    <name type="scientific">Portunus trituberculatus</name>
    <name type="common">Swimming crab</name>
    <name type="synonym">Neptunus trituberculatus</name>
    <dbReference type="NCBI Taxonomy" id="210409"/>
    <lineage>
        <taxon>Eukaryota</taxon>
        <taxon>Metazoa</taxon>
        <taxon>Ecdysozoa</taxon>
        <taxon>Arthropoda</taxon>
        <taxon>Crustacea</taxon>
        <taxon>Multicrustacea</taxon>
        <taxon>Malacostraca</taxon>
        <taxon>Eumalacostraca</taxon>
        <taxon>Eucarida</taxon>
        <taxon>Decapoda</taxon>
        <taxon>Pleocyemata</taxon>
        <taxon>Brachyura</taxon>
        <taxon>Eubrachyura</taxon>
        <taxon>Portunoidea</taxon>
        <taxon>Portunidae</taxon>
        <taxon>Portuninae</taxon>
        <taxon>Portunus</taxon>
    </lineage>
</organism>
<reference evidence="1 2" key="1">
    <citation type="submission" date="2019-05" db="EMBL/GenBank/DDBJ databases">
        <title>Another draft genome of Portunus trituberculatus and its Hox gene families provides insights of decapod evolution.</title>
        <authorList>
            <person name="Jeong J.-H."/>
            <person name="Song I."/>
            <person name="Kim S."/>
            <person name="Choi T."/>
            <person name="Kim D."/>
            <person name="Ryu S."/>
            <person name="Kim W."/>
        </authorList>
    </citation>
    <scope>NUCLEOTIDE SEQUENCE [LARGE SCALE GENOMIC DNA]</scope>
    <source>
        <tissue evidence="1">Muscle</tissue>
    </source>
</reference>
<accession>A0A5B7EUS7</accession>
<dbReference type="EMBL" id="VSRR010003561">
    <property type="protein sequence ID" value="MPC36623.1"/>
    <property type="molecule type" value="Genomic_DNA"/>
</dbReference>
<dbReference type="PANTHER" id="PTHR45823:SF1">
    <property type="entry name" value="T-SNARE COILED-COIL HOMOLOGY DOMAIN-CONTAINING PROTEIN"/>
    <property type="match status" value="1"/>
</dbReference>
<dbReference type="OrthoDB" id="8300685at2759"/>